<feature type="domain" description="AMP-binding enzyme C-terminal" evidence="1">
    <location>
        <begin position="97"/>
        <end position="175"/>
    </location>
</feature>
<dbReference type="EMBL" id="JACASF010000006">
    <property type="protein sequence ID" value="KAF6470659.1"/>
    <property type="molecule type" value="Genomic_DNA"/>
</dbReference>
<protein>
    <submittedName>
        <fullName evidence="2">Acyl-CoA synthetase short chain family member 1</fullName>
    </submittedName>
</protein>
<dbReference type="GO" id="GO:0003987">
    <property type="term" value="F:acetate-CoA ligase activity"/>
    <property type="evidence" value="ECO:0007669"/>
    <property type="project" value="TreeGrafter"/>
</dbReference>
<keyword evidence="3" id="KW-1185">Reference proteome</keyword>
<dbReference type="PANTHER" id="PTHR24095:SF110">
    <property type="entry name" value="ACETYL-COENZYME A SYNTHETASE 2-LIKE, MITOCHONDRIAL"/>
    <property type="match status" value="1"/>
</dbReference>
<dbReference type="Gene3D" id="3.40.50.12780">
    <property type="entry name" value="N-terminal domain of ligase-like"/>
    <property type="match status" value="1"/>
</dbReference>
<gene>
    <name evidence="2" type="ORF">HJG59_000237</name>
</gene>
<evidence type="ECO:0000313" key="2">
    <source>
        <dbReference type="EMBL" id="KAF6470659.1"/>
    </source>
</evidence>
<dbReference type="AlphaFoldDB" id="A0A7J8HFH6"/>
<evidence type="ECO:0000259" key="1">
    <source>
        <dbReference type="Pfam" id="PF13193"/>
    </source>
</evidence>
<reference evidence="2 3" key="1">
    <citation type="journal article" date="2020" name="Nature">
        <title>Six reference-quality genomes reveal evolution of bat adaptations.</title>
        <authorList>
            <person name="Jebb D."/>
            <person name="Huang Z."/>
            <person name="Pippel M."/>
            <person name="Hughes G.M."/>
            <person name="Lavrichenko K."/>
            <person name="Devanna P."/>
            <person name="Winkler S."/>
            <person name="Jermiin L.S."/>
            <person name="Skirmuntt E.C."/>
            <person name="Katzourakis A."/>
            <person name="Burkitt-Gray L."/>
            <person name="Ray D.A."/>
            <person name="Sullivan K.A.M."/>
            <person name="Roscito J.G."/>
            <person name="Kirilenko B.M."/>
            <person name="Davalos L.M."/>
            <person name="Corthals A.P."/>
            <person name="Power M.L."/>
            <person name="Jones G."/>
            <person name="Ransome R.D."/>
            <person name="Dechmann D.K.N."/>
            <person name="Locatelli A.G."/>
            <person name="Puechmaille S.J."/>
            <person name="Fedrigo O."/>
            <person name="Jarvis E.D."/>
            <person name="Hiller M."/>
            <person name="Vernes S.C."/>
            <person name="Myers E.W."/>
            <person name="Teeling E.C."/>
        </authorList>
    </citation>
    <scope>NUCLEOTIDE SEQUENCE [LARGE SCALE GENOMIC DNA]</scope>
    <source>
        <strain evidence="2">MMolMol1</strain>
        <tissue evidence="2">Muscle</tissue>
    </source>
</reference>
<dbReference type="Proteomes" id="UP000550707">
    <property type="component" value="Unassembled WGS sequence"/>
</dbReference>
<organism evidence="2 3">
    <name type="scientific">Molossus molossus</name>
    <name type="common">Pallas' mastiff bat</name>
    <name type="synonym">Vespertilio molossus</name>
    <dbReference type="NCBI Taxonomy" id="27622"/>
    <lineage>
        <taxon>Eukaryota</taxon>
        <taxon>Metazoa</taxon>
        <taxon>Chordata</taxon>
        <taxon>Craniata</taxon>
        <taxon>Vertebrata</taxon>
        <taxon>Euteleostomi</taxon>
        <taxon>Mammalia</taxon>
        <taxon>Eutheria</taxon>
        <taxon>Laurasiatheria</taxon>
        <taxon>Chiroptera</taxon>
        <taxon>Yangochiroptera</taxon>
        <taxon>Molossidae</taxon>
        <taxon>Molossus</taxon>
    </lineage>
</organism>
<dbReference type="InterPro" id="IPR045851">
    <property type="entry name" value="AMP-bd_C_sf"/>
</dbReference>
<proteinExistence type="predicted"/>
<sequence>MAMRPFFGIVPALMDEKGNVVEGGNVSGALCLSQAWPGMARTIYGDHQRFMDAYFKAYPGYYFTGDGAYRTEGGYYQITGRMDDVINISGHRLGTAEIEDAMASHPAVPETAVIGYPHNIKGEAAFAFIVLKDNAGDSDVVVSELRSAVASKIAKYAVPDQILVVKRLPKTRSGKVMRRLLRKIITDRAHDLGDITTLEDPSIIAEILSAYQKHKDKGAAGQ</sequence>
<accession>A0A7J8HFH6</accession>
<dbReference type="InterPro" id="IPR042099">
    <property type="entry name" value="ANL_N_sf"/>
</dbReference>
<evidence type="ECO:0000313" key="3">
    <source>
        <dbReference type="Proteomes" id="UP000550707"/>
    </source>
</evidence>
<comment type="caution">
    <text evidence="2">The sequence shown here is derived from an EMBL/GenBank/DDBJ whole genome shotgun (WGS) entry which is preliminary data.</text>
</comment>
<dbReference type="GO" id="GO:0006085">
    <property type="term" value="P:acetyl-CoA biosynthetic process"/>
    <property type="evidence" value="ECO:0007669"/>
    <property type="project" value="TreeGrafter"/>
</dbReference>
<dbReference type="Pfam" id="PF13193">
    <property type="entry name" value="AMP-binding_C"/>
    <property type="match status" value="1"/>
</dbReference>
<name>A0A7J8HFH6_MOLMO</name>
<dbReference type="PANTHER" id="PTHR24095">
    <property type="entry name" value="ACETYL-COENZYME A SYNTHETASE"/>
    <property type="match status" value="1"/>
</dbReference>
<dbReference type="GO" id="GO:0005739">
    <property type="term" value="C:mitochondrion"/>
    <property type="evidence" value="ECO:0007669"/>
    <property type="project" value="TreeGrafter"/>
</dbReference>
<dbReference type="InterPro" id="IPR025110">
    <property type="entry name" value="AMP-bd_C"/>
</dbReference>
<dbReference type="Gene3D" id="3.30.300.30">
    <property type="match status" value="1"/>
</dbReference>
<dbReference type="SUPFAM" id="SSF56801">
    <property type="entry name" value="Acetyl-CoA synthetase-like"/>
    <property type="match status" value="1"/>
</dbReference>